<evidence type="ECO:0000313" key="2">
    <source>
        <dbReference type="EMBL" id="GGJ24584.1"/>
    </source>
</evidence>
<comment type="caution">
    <text evidence="2">The sequence shown here is derived from an EMBL/GenBank/DDBJ whole genome shotgun (WGS) entry which is preliminary data.</text>
</comment>
<reference evidence="3" key="1">
    <citation type="journal article" date="2019" name="Int. J. Syst. Evol. Microbiol.">
        <title>The Global Catalogue of Microorganisms (GCM) 10K type strain sequencing project: providing services to taxonomists for standard genome sequencing and annotation.</title>
        <authorList>
            <consortium name="The Broad Institute Genomics Platform"/>
            <consortium name="The Broad Institute Genome Sequencing Center for Infectious Disease"/>
            <person name="Wu L."/>
            <person name="Ma J."/>
        </authorList>
    </citation>
    <scope>NUCLEOTIDE SEQUENCE [LARGE SCALE GENOMIC DNA]</scope>
    <source>
        <strain evidence="3">JCM 14370</strain>
    </source>
</reference>
<dbReference type="RefSeq" id="WP_189000317.1">
    <property type="nucleotide sequence ID" value="NZ_BMOD01000002.1"/>
</dbReference>
<dbReference type="EMBL" id="BMOD01000002">
    <property type="protein sequence ID" value="GGJ24584.1"/>
    <property type="molecule type" value="Genomic_DNA"/>
</dbReference>
<dbReference type="SUPFAM" id="SSF52980">
    <property type="entry name" value="Restriction endonuclease-like"/>
    <property type="match status" value="1"/>
</dbReference>
<dbReference type="InterPro" id="IPR011335">
    <property type="entry name" value="Restrct_endonuc-II-like"/>
</dbReference>
<dbReference type="Gene3D" id="3.40.960.10">
    <property type="entry name" value="VSR Endonuclease"/>
    <property type="match status" value="1"/>
</dbReference>
<organism evidence="2 3">
    <name type="scientific">Deinococcus roseus</name>
    <dbReference type="NCBI Taxonomy" id="392414"/>
    <lineage>
        <taxon>Bacteria</taxon>
        <taxon>Thermotogati</taxon>
        <taxon>Deinococcota</taxon>
        <taxon>Deinococci</taxon>
        <taxon>Deinococcales</taxon>
        <taxon>Deinococcaceae</taxon>
        <taxon>Deinococcus</taxon>
    </lineage>
</organism>
<gene>
    <name evidence="2" type="ORF">GCM10008938_08360</name>
</gene>
<dbReference type="CDD" id="cd01038">
    <property type="entry name" value="Endonuclease_DUF559"/>
    <property type="match status" value="1"/>
</dbReference>
<feature type="domain" description="DUF559" evidence="1">
    <location>
        <begin position="5"/>
        <end position="109"/>
    </location>
</feature>
<name>A0ABQ2CWT7_9DEIO</name>
<dbReference type="Pfam" id="PF04480">
    <property type="entry name" value="DUF559"/>
    <property type="match status" value="1"/>
</dbReference>
<dbReference type="PANTHER" id="PTHR38590:SF1">
    <property type="entry name" value="BLL0828 PROTEIN"/>
    <property type="match status" value="1"/>
</dbReference>
<dbReference type="InterPro" id="IPR007569">
    <property type="entry name" value="DUF559"/>
</dbReference>
<dbReference type="PANTHER" id="PTHR38590">
    <property type="entry name" value="BLL0828 PROTEIN"/>
    <property type="match status" value="1"/>
</dbReference>
<proteinExistence type="predicted"/>
<evidence type="ECO:0000313" key="3">
    <source>
        <dbReference type="Proteomes" id="UP000632222"/>
    </source>
</evidence>
<accession>A0ABQ2CWT7</accession>
<dbReference type="Proteomes" id="UP000632222">
    <property type="component" value="Unassembled WGS sequence"/>
</dbReference>
<evidence type="ECO:0000259" key="1">
    <source>
        <dbReference type="Pfam" id="PF04480"/>
    </source>
</evidence>
<sequence length="115" mass="13684">MSSTRTQRARELRKHSTPAEQVLWERLRNRQLGAKFRRQHPLPPFFADFFCQEHLLVIELDGNSHIGRETYDARRTRHLEELGCKVVRFWNWEIHNNLEGVLEQILQEIAGRPGL</sequence>
<protein>
    <recommendedName>
        <fullName evidence="1">DUF559 domain-containing protein</fullName>
    </recommendedName>
</protein>
<dbReference type="InterPro" id="IPR047216">
    <property type="entry name" value="Endonuclease_DUF559_bact"/>
</dbReference>
<keyword evidence="3" id="KW-1185">Reference proteome</keyword>